<protein>
    <submittedName>
        <fullName evidence="1">Uncharacterized protein</fullName>
    </submittedName>
</protein>
<proteinExistence type="predicted"/>
<reference evidence="1 2" key="1">
    <citation type="submission" date="2023-02" db="EMBL/GenBank/DDBJ databases">
        <title>LHISI_Scaffold_Assembly.</title>
        <authorList>
            <person name="Stuart O.P."/>
            <person name="Cleave R."/>
            <person name="Magrath M.J.L."/>
            <person name="Mikheyev A.S."/>
        </authorList>
    </citation>
    <scope>NUCLEOTIDE SEQUENCE [LARGE SCALE GENOMIC DNA]</scope>
    <source>
        <strain evidence="1">Daus_M_001</strain>
        <tissue evidence="1">Leg muscle</tissue>
    </source>
</reference>
<sequence>MTKHCGETSLHDYKTQQLFPADIPIIVTKKLSQSTCCSRSCVPGGCQRTKHRNTKPNRWDQHGHLQRYHENGDEFLNSIIEFHWEVFDQPTCSLIMLPAIAIFSYTSRNSYLISIFKVMKWCRWLSHTGCYPRQVDFYNTGIQILIPCYDECLNFSGKYVEK</sequence>
<gene>
    <name evidence="1" type="ORF">PR048_012241</name>
</gene>
<keyword evidence="2" id="KW-1185">Reference proteome</keyword>
<accession>A0ABQ9HNT7</accession>
<dbReference type="EMBL" id="JARBHB010000004">
    <property type="protein sequence ID" value="KAJ8886035.1"/>
    <property type="molecule type" value="Genomic_DNA"/>
</dbReference>
<comment type="caution">
    <text evidence="1">The sequence shown here is derived from an EMBL/GenBank/DDBJ whole genome shotgun (WGS) entry which is preliminary data.</text>
</comment>
<evidence type="ECO:0000313" key="1">
    <source>
        <dbReference type="EMBL" id="KAJ8886035.1"/>
    </source>
</evidence>
<organism evidence="1 2">
    <name type="scientific">Dryococelus australis</name>
    <dbReference type="NCBI Taxonomy" id="614101"/>
    <lineage>
        <taxon>Eukaryota</taxon>
        <taxon>Metazoa</taxon>
        <taxon>Ecdysozoa</taxon>
        <taxon>Arthropoda</taxon>
        <taxon>Hexapoda</taxon>
        <taxon>Insecta</taxon>
        <taxon>Pterygota</taxon>
        <taxon>Neoptera</taxon>
        <taxon>Polyneoptera</taxon>
        <taxon>Phasmatodea</taxon>
        <taxon>Verophasmatodea</taxon>
        <taxon>Anareolatae</taxon>
        <taxon>Phasmatidae</taxon>
        <taxon>Eurycanthinae</taxon>
        <taxon>Dryococelus</taxon>
    </lineage>
</organism>
<name>A0ABQ9HNT7_9NEOP</name>
<dbReference type="Proteomes" id="UP001159363">
    <property type="component" value="Chromosome X"/>
</dbReference>
<evidence type="ECO:0000313" key="2">
    <source>
        <dbReference type="Proteomes" id="UP001159363"/>
    </source>
</evidence>